<evidence type="ECO:0000313" key="8">
    <source>
        <dbReference type="EMBL" id="MFC6378781.1"/>
    </source>
</evidence>
<dbReference type="Proteomes" id="UP001596230">
    <property type="component" value="Unassembled WGS sequence"/>
</dbReference>
<feature type="domain" description="Glycosyl hydrolase family 32 C-terminal" evidence="7">
    <location>
        <begin position="400"/>
        <end position="453"/>
    </location>
</feature>
<dbReference type="SMART" id="SM00640">
    <property type="entry name" value="Glyco_32"/>
    <property type="match status" value="1"/>
</dbReference>
<proteinExistence type="inferred from homology"/>
<comment type="similarity">
    <text evidence="1 5">Belongs to the glycosyl hydrolase 32 family.</text>
</comment>
<dbReference type="PANTHER" id="PTHR43101">
    <property type="entry name" value="BETA-FRUCTOSIDASE"/>
    <property type="match status" value="1"/>
</dbReference>
<evidence type="ECO:0000256" key="2">
    <source>
        <dbReference type="ARBA" id="ARBA00012758"/>
    </source>
</evidence>
<dbReference type="InterPro" id="IPR001362">
    <property type="entry name" value="Glyco_hydro_32"/>
</dbReference>
<keyword evidence="3 5" id="KW-0378">Hydrolase</keyword>
<dbReference type="CDD" id="cd08996">
    <property type="entry name" value="GH32_FFase"/>
    <property type="match status" value="1"/>
</dbReference>
<name>A0ABW1W222_9GAMM</name>
<dbReference type="PANTHER" id="PTHR43101:SF1">
    <property type="entry name" value="BETA-FRUCTOSIDASE"/>
    <property type="match status" value="1"/>
</dbReference>
<protein>
    <recommendedName>
        <fullName evidence="2">beta-fructofuranosidase</fullName>
        <ecNumber evidence="2">3.2.1.26</ecNumber>
    </recommendedName>
</protein>
<dbReference type="RefSeq" id="WP_385951388.1">
    <property type="nucleotide sequence ID" value="NZ_JBHSUB010000014.1"/>
</dbReference>
<evidence type="ECO:0000259" key="7">
    <source>
        <dbReference type="Pfam" id="PF08244"/>
    </source>
</evidence>
<sequence>MILSPLYAAQIALTQQMIHRGNAFYPRYHLAPPAGRMGIPNSLIWFEDRYHLFYQHNPLSAEPGRMYWGHATSTDLLRWFHEPLALAPDTEADGGGCASGCAVNDNGKLSLIYTGQHTAQYEDTSGQSLCLATSEDGVRFEKQGVILSPPAGISEFRDPEVCFHGDQWWMVVNGLSEEKTEQSLIYRGNSLSEWTLAGSTVSVRDPIKGYADHFIEKQRLLLTAPGEDIDPVTQDRLKRPPIRSTETLHSVQGMPSAAREPNFSAPLSCLAPDGRRILIASMLSPGPVVPTVSQGWAGYMSLPRELTESGGKYLQQPVREVINLRRQTESLPSGRLRESRIIHDNALAIEAELCWDTGHITAEIYGLQLGSGARLLIDQQAGWLTLHRCYPDVDLDDQQRIRLPEGARISLRIFIDVSSLEVFVNDSGQVLSGRIYPRANDRQLSLYAAQGEAYLLRGELSELS</sequence>
<evidence type="ECO:0000256" key="4">
    <source>
        <dbReference type="ARBA" id="ARBA00023295"/>
    </source>
</evidence>
<dbReference type="EC" id="3.2.1.26" evidence="2"/>
<keyword evidence="9" id="KW-1185">Reference proteome</keyword>
<dbReference type="SUPFAM" id="SSF75005">
    <property type="entry name" value="Arabinanase/levansucrase/invertase"/>
    <property type="match status" value="1"/>
</dbReference>
<keyword evidence="4 5" id="KW-0326">Glycosidase</keyword>
<dbReference type="InterPro" id="IPR013320">
    <property type="entry name" value="ConA-like_dom_sf"/>
</dbReference>
<dbReference type="Gene3D" id="2.115.10.20">
    <property type="entry name" value="Glycosyl hydrolase domain, family 43"/>
    <property type="match status" value="2"/>
</dbReference>
<dbReference type="InterPro" id="IPR013189">
    <property type="entry name" value="Glyco_hydro_32_C"/>
</dbReference>
<comment type="caution">
    <text evidence="8">The sequence shown here is derived from an EMBL/GenBank/DDBJ whole genome shotgun (WGS) entry which is preliminary data.</text>
</comment>
<reference evidence="9" key="1">
    <citation type="journal article" date="2019" name="Int. J. Syst. Evol. Microbiol.">
        <title>The Global Catalogue of Microorganisms (GCM) 10K type strain sequencing project: providing services to taxonomists for standard genome sequencing and annotation.</title>
        <authorList>
            <consortium name="The Broad Institute Genomics Platform"/>
            <consortium name="The Broad Institute Genome Sequencing Center for Infectious Disease"/>
            <person name="Wu L."/>
            <person name="Ma J."/>
        </authorList>
    </citation>
    <scope>NUCLEOTIDE SEQUENCE [LARGE SCALE GENOMIC DNA]</scope>
    <source>
        <strain evidence="9">CGMCC 1.18518</strain>
    </source>
</reference>
<evidence type="ECO:0000313" key="9">
    <source>
        <dbReference type="Proteomes" id="UP001596230"/>
    </source>
</evidence>
<dbReference type="Gene3D" id="2.60.120.560">
    <property type="entry name" value="Exo-inulinase, domain 1"/>
    <property type="match status" value="1"/>
</dbReference>
<dbReference type="SUPFAM" id="SSF49899">
    <property type="entry name" value="Concanavalin A-like lectins/glucanases"/>
    <property type="match status" value="1"/>
</dbReference>
<dbReference type="InterPro" id="IPR013148">
    <property type="entry name" value="Glyco_hydro_32_N"/>
</dbReference>
<dbReference type="Pfam" id="PF08244">
    <property type="entry name" value="Glyco_hydro_32C"/>
    <property type="match status" value="1"/>
</dbReference>
<dbReference type="Pfam" id="PF00251">
    <property type="entry name" value="Glyco_hydro_32N"/>
    <property type="match status" value="1"/>
</dbReference>
<accession>A0ABW1W222</accession>
<dbReference type="InterPro" id="IPR023296">
    <property type="entry name" value="Glyco_hydro_beta-prop_sf"/>
</dbReference>
<dbReference type="EMBL" id="JBHSUB010000014">
    <property type="protein sequence ID" value="MFC6378781.1"/>
    <property type="molecule type" value="Genomic_DNA"/>
</dbReference>
<evidence type="ECO:0000259" key="6">
    <source>
        <dbReference type="Pfam" id="PF00251"/>
    </source>
</evidence>
<evidence type="ECO:0000256" key="3">
    <source>
        <dbReference type="ARBA" id="ARBA00022801"/>
    </source>
</evidence>
<evidence type="ECO:0000256" key="1">
    <source>
        <dbReference type="ARBA" id="ARBA00009902"/>
    </source>
</evidence>
<dbReference type="GO" id="GO:0016787">
    <property type="term" value="F:hydrolase activity"/>
    <property type="evidence" value="ECO:0007669"/>
    <property type="project" value="UniProtKB-KW"/>
</dbReference>
<evidence type="ECO:0000256" key="5">
    <source>
        <dbReference type="RuleBase" id="RU362110"/>
    </source>
</evidence>
<gene>
    <name evidence="8" type="ORF">ACFP9W_11995</name>
</gene>
<organism evidence="8 9">
    <name type="scientific">Tatumella terrea</name>
    <dbReference type="NCBI Taxonomy" id="419007"/>
    <lineage>
        <taxon>Bacteria</taxon>
        <taxon>Pseudomonadati</taxon>
        <taxon>Pseudomonadota</taxon>
        <taxon>Gammaproteobacteria</taxon>
        <taxon>Enterobacterales</taxon>
        <taxon>Erwiniaceae</taxon>
        <taxon>Tatumella</taxon>
    </lineage>
</organism>
<dbReference type="InterPro" id="IPR051214">
    <property type="entry name" value="GH32_Enzymes"/>
</dbReference>
<feature type="domain" description="Glycosyl hydrolase family 32 N-terminal" evidence="6">
    <location>
        <begin position="29"/>
        <end position="201"/>
    </location>
</feature>